<dbReference type="EMBL" id="BTGU01000027">
    <property type="protein sequence ID" value="GMN48037.1"/>
    <property type="molecule type" value="Genomic_DNA"/>
</dbReference>
<dbReference type="Proteomes" id="UP001187192">
    <property type="component" value="Unassembled WGS sequence"/>
</dbReference>
<dbReference type="AlphaFoldDB" id="A0AA88ABS7"/>
<reference evidence="7" key="1">
    <citation type="submission" date="2023-07" db="EMBL/GenBank/DDBJ databases">
        <title>draft genome sequence of fig (Ficus carica).</title>
        <authorList>
            <person name="Takahashi T."/>
            <person name="Nishimura K."/>
        </authorList>
    </citation>
    <scope>NUCLEOTIDE SEQUENCE</scope>
</reference>
<evidence type="ECO:0000256" key="2">
    <source>
        <dbReference type="ARBA" id="ARBA00023015"/>
    </source>
</evidence>
<dbReference type="GO" id="GO:0005634">
    <property type="term" value="C:nucleus"/>
    <property type="evidence" value="ECO:0007669"/>
    <property type="project" value="UniProtKB-SubCell"/>
</dbReference>
<keyword evidence="5" id="KW-0539">Nucleus</keyword>
<evidence type="ECO:0000256" key="4">
    <source>
        <dbReference type="ARBA" id="ARBA00023163"/>
    </source>
</evidence>
<evidence type="ECO:0000313" key="8">
    <source>
        <dbReference type="Proteomes" id="UP001187192"/>
    </source>
</evidence>
<keyword evidence="3" id="KW-0238">DNA-binding</keyword>
<accession>A0AA88ABS7</accession>
<feature type="domain" description="TF-B3" evidence="6">
    <location>
        <begin position="1"/>
        <end position="67"/>
    </location>
</feature>
<dbReference type="InterPro" id="IPR015300">
    <property type="entry name" value="DNA-bd_pseudobarrel_sf"/>
</dbReference>
<evidence type="ECO:0000259" key="6">
    <source>
        <dbReference type="PROSITE" id="PS50863"/>
    </source>
</evidence>
<organism evidence="7 8">
    <name type="scientific">Ficus carica</name>
    <name type="common">Common fig</name>
    <dbReference type="NCBI Taxonomy" id="3494"/>
    <lineage>
        <taxon>Eukaryota</taxon>
        <taxon>Viridiplantae</taxon>
        <taxon>Streptophyta</taxon>
        <taxon>Embryophyta</taxon>
        <taxon>Tracheophyta</taxon>
        <taxon>Spermatophyta</taxon>
        <taxon>Magnoliopsida</taxon>
        <taxon>eudicotyledons</taxon>
        <taxon>Gunneridae</taxon>
        <taxon>Pentapetalae</taxon>
        <taxon>rosids</taxon>
        <taxon>fabids</taxon>
        <taxon>Rosales</taxon>
        <taxon>Moraceae</taxon>
        <taxon>Ficeae</taxon>
        <taxon>Ficus</taxon>
    </lineage>
</organism>
<evidence type="ECO:0000256" key="3">
    <source>
        <dbReference type="ARBA" id="ARBA00023125"/>
    </source>
</evidence>
<dbReference type="GO" id="GO:0003677">
    <property type="term" value="F:DNA binding"/>
    <property type="evidence" value="ECO:0007669"/>
    <property type="project" value="UniProtKB-KW"/>
</dbReference>
<comment type="subcellular location">
    <subcellularLocation>
        <location evidence="1">Nucleus</location>
    </subcellularLocation>
</comment>
<proteinExistence type="predicted"/>
<keyword evidence="2" id="KW-0805">Transcription regulation</keyword>
<protein>
    <recommendedName>
        <fullName evidence="6">TF-B3 domain-containing protein</fullName>
    </recommendedName>
</protein>
<dbReference type="PROSITE" id="PS50863">
    <property type="entry name" value="B3"/>
    <property type="match status" value="1"/>
</dbReference>
<dbReference type="InterPro" id="IPR003340">
    <property type="entry name" value="B3_DNA-bd"/>
</dbReference>
<gene>
    <name evidence="7" type="ORF">TIFTF001_017227</name>
</gene>
<comment type="caution">
    <text evidence="7">The sequence shown here is derived from an EMBL/GenBank/DDBJ whole genome shotgun (WGS) entry which is preliminary data.</text>
</comment>
<name>A0AA88ABS7_FICCA</name>
<keyword evidence="8" id="KW-1185">Reference proteome</keyword>
<dbReference type="Gene3D" id="2.40.330.10">
    <property type="entry name" value="DNA-binding pseudobarrel domain"/>
    <property type="match status" value="1"/>
</dbReference>
<keyword evidence="4" id="KW-0804">Transcription</keyword>
<evidence type="ECO:0000256" key="1">
    <source>
        <dbReference type="ARBA" id="ARBA00004123"/>
    </source>
</evidence>
<sequence length="213" mass="24342">MLKIPDHNRIWSVMYTFGVYDIIPRARLKTGWRALAQDNVLKVGDVCVFVLTKSSRILNEVTIFPLEWNSKFHFLPVPARKVATFEMRPGGRFSSKHIPYKLATKHINKNEGEANRLNQSPVAEFCHGWIAFARDNSSEEGISFRPLDMPFDRAEQRDRKPIGTVSDRPNLPVQSVTCQHRRRRAVNLTESCNSHTACCSRDLAAVKGAKFQF</sequence>
<evidence type="ECO:0000256" key="5">
    <source>
        <dbReference type="ARBA" id="ARBA00023242"/>
    </source>
</evidence>
<dbReference type="CDD" id="cd10017">
    <property type="entry name" value="B3_DNA"/>
    <property type="match status" value="1"/>
</dbReference>
<dbReference type="SUPFAM" id="SSF101936">
    <property type="entry name" value="DNA-binding pseudobarrel domain"/>
    <property type="match status" value="1"/>
</dbReference>
<evidence type="ECO:0000313" key="7">
    <source>
        <dbReference type="EMBL" id="GMN48037.1"/>
    </source>
</evidence>